<dbReference type="InterPro" id="IPR036388">
    <property type="entry name" value="WH-like_DNA-bd_sf"/>
</dbReference>
<dbReference type="Proteomes" id="UP000259030">
    <property type="component" value="Plasmid pDFI1"/>
</dbReference>
<accession>A0A221T1K5</accession>
<reference evidence="5 6" key="1">
    <citation type="submission" date="2017-05" db="EMBL/GenBank/DDBJ databases">
        <title>The complete genome sequence of Deinococcus ficus isolated from the rhizosphere of the Ficus religiosa L. in Taiwan.</title>
        <authorList>
            <person name="Wu K.-M."/>
            <person name="Liao T.-L."/>
            <person name="Liu Y.-M."/>
            <person name="Young C.-C."/>
            <person name="Tsai S.-F."/>
        </authorList>
    </citation>
    <scope>NUCLEOTIDE SEQUENCE [LARGE SCALE GENOMIC DNA]</scope>
    <source>
        <strain evidence="5 6">CC-FR2-10</strain>
        <plasmid evidence="6">pdfi1</plasmid>
    </source>
</reference>
<geneLocation type="plasmid" evidence="6">
    <name>pdfi1</name>
</geneLocation>
<dbReference type="PANTHER" id="PTHR42756">
    <property type="entry name" value="TRANSCRIPTIONAL REGULATOR, MARR"/>
    <property type="match status" value="1"/>
</dbReference>
<dbReference type="Pfam" id="PF01047">
    <property type="entry name" value="MarR"/>
    <property type="match status" value="1"/>
</dbReference>
<keyword evidence="2" id="KW-0238">DNA-binding</keyword>
<keyword evidence="1" id="KW-0805">Transcription regulation</keyword>
<dbReference type="InterPro" id="IPR036390">
    <property type="entry name" value="WH_DNA-bd_sf"/>
</dbReference>
<evidence type="ECO:0000259" key="4">
    <source>
        <dbReference type="PROSITE" id="PS50995"/>
    </source>
</evidence>
<dbReference type="InterPro" id="IPR000835">
    <property type="entry name" value="HTH_MarR-typ"/>
</dbReference>
<dbReference type="STRING" id="317577.GCA_000419625_03091"/>
<proteinExistence type="predicted"/>
<feature type="domain" description="HTH marR-type" evidence="4">
    <location>
        <begin position="15"/>
        <end position="145"/>
    </location>
</feature>
<dbReference type="GO" id="GO:0003700">
    <property type="term" value="F:DNA-binding transcription factor activity"/>
    <property type="evidence" value="ECO:0007669"/>
    <property type="project" value="InterPro"/>
</dbReference>
<evidence type="ECO:0000256" key="2">
    <source>
        <dbReference type="ARBA" id="ARBA00023125"/>
    </source>
</evidence>
<name>A0A221T1K5_9DEIO</name>
<gene>
    <name evidence="5" type="ORF">DFI_15660</name>
</gene>
<evidence type="ECO:0000256" key="1">
    <source>
        <dbReference type="ARBA" id="ARBA00023015"/>
    </source>
</evidence>
<protein>
    <submittedName>
        <fullName evidence="5">MarR family transcriptional regulator</fullName>
    </submittedName>
</protein>
<keyword evidence="6" id="KW-1185">Reference proteome</keyword>
<dbReference type="SUPFAM" id="SSF46785">
    <property type="entry name" value="Winged helix' DNA-binding domain"/>
    <property type="match status" value="1"/>
</dbReference>
<dbReference type="GO" id="GO:0003677">
    <property type="term" value="F:DNA binding"/>
    <property type="evidence" value="ECO:0007669"/>
    <property type="project" value="UniProtKB-KW"/>
</dbReference>
<dbReference type="SMART" id="SM00347">
    <property type="entry name" value="HTH_MARR"/>
    <property type="match status" value="1"/>
</dbReference>
<evidence type="ECO:0000313" key="6">
    <source>
        <dbReference type="Proteomes" id="UP000259030"/>
    </source>
</evidence>
<evidence type="ECO:0000313" key="5">
    <source>
        <dbReference type="EMBL" id="ASN82785.1"/>
    </source>
</evidence>
<sequence>MNVAQDNEIGAPLQTGDLLRTITRLFTELQTLSFACCDVQSATQCTILTTLSREGDQTLTALTRRLNLDKAWLSRTTDQMAEDGLLVKAPHPNDRRALLLHLTDAGTQAAHALDTQLNAQAQRVLDRLPARDRAQTVRLLEHLRAALDAELQTETCCTPAPSAPQ</sequence>
<dbReference type="KEGG" id="dfc:DFI_15660"/>
<keyword evidence="3" id="KW-0804">Transcription</keyword>
<organism evidence="5 6">
    <name type="scientific">Deinococcus ficus</name>
    <dbReference type="NCBI Taxonomy" id="317577"/>
    <lineage>
        <taxon>Bacteria</taxon>
        <taxon>Thermotogati</taxon>
        <taxon>Deinococcota</taxon>
        <taxon>Deinococci</taxon>
        <taxon>Deinococcales</taxon>
        <taxon>Deinococcaceae</taxon>
        <taxon>Deinococcus</taxon>
    </lineage>
</organism>
<dbReference type="EMBL" id="CP021082">
    <property type="protein sequence ID" value="ASN82785.1"/>
    <property type="molecule type" value="Genomic_DNA"/>
</dbReference>
<evidence type="ECO:0000256" key="3">
    <source>
        <dbReference type="ARBA" id="ARBA00023163"/>
    </source>
</evidence>
<keyword evidence="5" id="KW-0614">Plasmid</keyword>
<dbReference type="PROSITE" id="PS50995">
    <property type="entry name" value="HTH_MARR_2"/>
    <property type="match status" value="1"/>
</dbReference>
<dbReference type="PANTHER" id="PTHR42756:SF1">
    <property type="entry name" value="TRANSCRIPTIONAL REPRESSOR OF EMRAB OPERON"/>
    <property type="match status" value="1"/>
</dbReference>
<dbReference type="AlphaFoldDB" id="A0A221T1K5"/>
<dbReference type="Gene3D" id="1.10.10.10">
    <property type="entry name" value="Winged helix-like DNA-binding domain superfamily/Winged helix DNA-binding domain"/>
    <property type="match status" value="1"/>
</dbReference>
<dbReference type="RefSeq" id="WP_051308307.1">
    <property type="nucleotide sequence ID" value="NZ_CP021082.1"/>
</dbReference>